<evidence type="ECO:0000256" key="3">
    <source>
        <dbReference type="ARBA" id="ARBA00022691"/>
    </source>
</evidence>
<dbReference type="AlphaFoldDB" id="A0A560WG36"/>
<dbReference type="OrthoDB" id="9791837at2"/>
<evidence type="ECO:0000256" key="1">
    <source>
        <dbReference type="ARBA" id="ARBA00022603"/>
    </source>
</evidence>
<keyword evidence="2 8" id="KW-0808">Transferase</keyword>
<keyword evidence="9" id="KW-1185">Reference proteome</keyword>
<dbReference type="RefSeq" id="WP_144854519.1">
    <property type="nucleotide sequence ID" value="NZ_BAAAYT010000001.1"/>
</dbReference>
<dbReference type="GO" id="GO:0032259">
    <property type="term" value="P:methylation"/>
    <property type="evidence" value="ECO:0007669"/>
    <property type="project" value="UniProtKB-KW"/>
</dbReference>
<dbReference type="Pfam" id="PF08242">
    <property type="entry name" value="Methyltransf_12"/>
    <property type="match status" value="1"/>
</dbReference>
<dbReference type="Proteomes" id="UP000315628">
    <property type="component" value="Unassembled WGS sequence"/>
</dbReference>
<dbReference type="GO" id="GO:0008168">
    <property type="term" value="F:methyltransferase activity"/>
    <property type="evidence" value="ECO:0007669"/>
    <property type="project" value="UniProtKB-KW"/>
</dbReference>
<evidence type="ECO:0000313" key="7">
    <source>
        <dbReference type="EMBL" id="TWD16494.1"/>
    </source>
</evidence>
<dbReference type="PANTHER" id="PTHR43464">
    <property type="entry name" value="METHYLTRANSFERASE"/>
    <property type="match status" value="1"/>
</dbReference>
<evidence type="ECO:0000256" key="4">
    <source>
        <dbReference type="SAM" id="MobiDB-lite"/>
    </source>
</evidence>
<keyword evidence="1 8" id="KW-0489">Methyltransferase</keyword>
<comment type="caution">
    <text evidence="8">The sequence shown here is derived from an EMBL/GenBank/DDBJ whole genome shotgun (WGS) entry which is preliminary data.</text>
</comment>
<dbReference type="SUPFAM" id="SSF53335">
    <property type="entry name" value="S-adenosyl-L-methionine-dependent methyltransferases"/>
    <property type="match status" value="1"/>
</dbReference>
<protein>
    <submittedName>
        <fullName evidence="8">Methyltransferase family protein</fullName>
    </submittedName>
</protein>
<proteinExistence type="predicted"/>
<reference evidence="8 9" key="1">
    <citation type="submission" date="2019-06" db="EMBL/GenBank/DDBJ databases">
        <title>Sequencing the genomes of 1000 actinobacteria strains.</title>
        <authorList>
            <person name="Klenk H.-P."/>
        </authorList>
    </citation>
    <scope>NUCLEOTIDE SEQUENCE [LARGE SCALE GENOMIC DNA]</scope>
    <source>
        <strain evidence="8 9">DSM 18935</strain>
    </source>
</reference>
<dbReference type="PANTHER" id="PTHR43464:SF19">
    <property type="entry name" value="UBIQUINONE BIOSYNTHESIS O-METHYLTRANSFERASE, MITOCHONDRIAL"/>
    <property type="match status" value="1"/>
</dbReference>
<feature type="domain" description="Methyltransferase type 12" evidence="5">
    <location>
        <begin position="48"/>
        <end position="142"/>
    </location>
</feature>
<accession>A0A560WG36</accession>
<keyword evidence="3" id="KW-0949">S-adenosyl-L-methionine</keyword>
<gene>
    <name evidence="7" type="ORF">FB557_0013</name>
    <name evidence="8" type="ORF">FB557_0020</name>
    <name evidence="6" type="ORF">FB557_1641</name>
</gene>
<organism evidence="8 9">
    <name type="scientific">Marihabitans asiaticum</name>
    <dbReference type="NCBI Taxonomy" id="415218"/>
    <lineage>
        <taxon>Bacteria</taxon>
        <taxon>Bacillati</taxon>
        <taxon>Actinomycetota</taxon>
        <taxon>Actinomycetes</taxon>
        <taxon>Micrococcales</taxon>
        <taxon>Intrasporangiaceae</taxon>
        <taxon>Marihabitans</taxon>
    </lineage>
</organism>
<dbReference type="InterPro" id="IPR029063">
    <property type="entry name" value="SAM-dependent_MTases_sf"/>
</dbReference>
<dbReference type="EMBL" id="VIUW01000002">
    <property type="protein sequence ID" value="TWD16098.1"/>
    <property type="molecule type" value="Genomic_DNA"/>
</dbReference>
<evidence type="ECO:0000313" key="9">
    <source>
        <dbReference type="Proteomes" id="UP000315628"/>
    </source>
</evidence>
<evidence type="ECO:0000313" key="6">
    <source>
        <dbReference type="EMBL" id="TWD16098.1"/>
    </source>
</evidence>
<name>A0A560WG36_9MICO</name>
<dbReference type="CDD" id="cd02440">
    <property type="entry name" value="AdoMet_MTases"/>
    <property type="match status" value="1"/>
</dbReference>
<dbReference type="EMBL" id="VIUW01000001">
    <property type="protein sequence ID" value="TWD16500.1"/>
    <property type="molecule type" value="Genomic_DNA"/>
</dbReference>
<sequence length="214" mass="23309">MTQHQPDADRFSDEAAGWDDKPGHAERTLAVAALLRATLPLRPDLELLEIGGGTGSLSRELADVIGRAVVTDVAPGMVEVARERLADPRFEGWEARRYDIERDELLDERFDVVVGVLTLHHMGDVAAVIGRCAQLLRPGGHLALVDLDHDAEGAFHAGVEDFDGHDGFTRQSARSWLQSAGLVEVEVRDAGAITKEVDGGERDFPMFLATGRRP</sequence>
<feature type="region of interest" description="Disordered" evidence="4">
    <location>
        <begin position="1"/>
        <end position="22"/>
    </location>
</feature>
<dbReference type="Gene3D" id="3.40.50.150">
    <property type="entry name" value="Vaccinia Virus protein VP39"/>
    <property type="match status" value="1"/>
</dbReference>
<evidence type="ECO:0000259" key="5">
    <source>
        <dbReference type="Pfam" id="PF08242"/>
    </source>
</evidence>
<dbReference type="EMBL" id="VIUW01000001">
    <property type="protein sequence ID" value="TWD16494.1"/>
    <property type="molecule type" value="Genomic_DNA"/>
</dbReference>
<evidence type="ECO:0000313" key="8">
    <source>
        <dbReference type="EMBL" id="TWD16500.1"/>
    </source>
</evidence>
<dbReference type="InterPro" id="IPR013217">
    <property type="entry name" value="Methyltransf_12"/>
</dbReference>
<evidence type="ECO:0000256" key="2">
    <source>
        <dbReference type="ARBA" id="ARBA00022679"/>
    </source>
</evidence>